<dbReference type="GO" id="GO:0004350">
    <property type="term" value="F:glutamate-5-semialdehyde dehydrogenase activity"/>
    <property type="evidence" value="ECO:0007669"/>
    <property type="project" value="UniProtKB-EC"/>
</dbReference>
<dbReference type="Pfam" id="PF00171">
    <property type="entry name" value="Aldedh"/>
    <property type="match status" value="2"/>
</dbReference>
<comment type="pathway">
    <text evidence="1">Amino-acid biosynthesis; L-proline biosynthesis; L-glutamate 5-semialdehyde from L-glutamate: step 2/2.</text>
</comment>
<dbReference type="InterPro" id="IPR016163">
    <property type="entry name" value="Ald_DH_C"/>
</dbReference>
<dbReference type="GO" id="GO:0055129">
    <property type="term" value="P:L-proline biosynthetic process"/>
    <property type="evidence" value="ECO:0007669"/>
    <property type="project" value="UniProtKB-UniPathway"/>
</dbReference>
<keyword evidence="14" id="KW-1185">Reference proteome</keyword>
<comment type="similarity">
    <text evidence="9">Belongs to the gamma-glutamyl phosphate reductase family.</text>
</comment>
<evidence type="ECO:0000256" key="4">
    <source>
        <dbReference type="ARBA" id="ARBA00022650"/>
    </source>
</evidence>
<dbReference type="RefSeq" id="XP_067066946.1">
    <property type="nucleotide sequence ID" value="XM_067211538.1"/>
</dbReference>
<dbReference type="PANTHER" id="PTHR11063:SF8">
    <property type="entry name" value="DELTA-1-PYRROLINE-5-CARBOXYLATE SYNTHASE"/>
    <property type="match status" value="1"/>
</dbReference>
<dbReference type="EMBL" id="LRBS01000117">
    <property type="protein sequence ID" value="OII72351.1"/>
    <property type="molecule type" value="Genomic_DNA"/>
</dbReference>
<dbReference type="Proteomes" id="UP000186804">
    <property type="component" value="Unassembled WGS sequence"/>
</dbReference>
<dbReference type="HAMAP" id="MF_00412">
    <property type="entry name" value="ProA"/>
    <property type="match status" value="1"/>
</dbReference>
<dbReference type="InterPro" id="IPR016162">
    <property type="entry name" value="Ald_DH_N"/>
</dbReference>
<dbReference type="GeneID" id="92365486"/>
<dbReference type="NCBIfam" id="NF001221">
    <property type="entry name" value="PRK00197.1"/>
    <property type="match status" value="1"/>
</dbReference>
<evidence type="ECO:0000259" key="12">
    <source>
        <dbReference type="Pfam" id="PF00171"/>
    </source>
</evidence>
<evidence type="ECO:0000256" key="11">
    <source>
        <dbReference type="ARBA" id="ARBA00077451"/>
    </source>
</evidence>
<feature type="domain" description="Aldehyde dehydrogenase" evidence="12">
    <location>
        <begin position="15"/>
        <end position="296"/>
    </location>
</feature>
<dbReference type="FunFam" id="3.40.309.10:FF:000006">
    <property type="entry name" value="Gamma-glutamyl phosphate reductase"/>
    <property type="match status" value="1"/>
</dbReference>
<evidence type="ECO:0000256" key="9">
    <source>
        <dbReference type="ARBA" id="ARBA00060997"/>
    </source>
</evidence>
<keyword evidence="5" id="KW-0521">NADP</keyword>
<keyword evidence="4" id="KW-0641">Proline biosynthesis</keyword>
<dbReference type="InterPro" id="IPR016161">
    <property type="entry name" value="Ald_DH/histidinol_DH"/>
</dbReference>
<dbReference type="InterPro" id="IPR015590">
    <property type="entry name" value="Aldehyde_DH_dom"/>
</dbReference>
<feature type="domain" description="Aldehyde dehydrogenase" evidence="12">
    <location>
        <begin position="323"/>
        <end position="392"/>
    </location>
</feature>
<comment type="caution">
    <text evidence="13">The sequence shown here is derived from an EMBL/GenBank/DDBJ whole genome shotgun (WGS) entry which is preliminary data.</text>
</comment>
<evidence type="ECO:0000256" key="2">
    <source>
        <dbReference type="ARBA" id="ARBA00013002"/>
    </source>
</evidence>
<keyword evidence="6" id="KW-0560">Oxidoreductase</keyword>
<comment type="function">
    <text evidence="8">Catalyzes the NADPH dependent reduction of L-gamma-glutamyl 5-phosphate into L-glutamate 5-semialdehyde and phosphate. The product spontaneously undergoes cyclization to form 1-pyrroline-5-carboxylate.</text>
</comment>
<dbReference type="EC" id="1.2.1.41" evidence="2"/>
<accession>A0A1J4MED6</accession>
<dbReference type="PANTHER" id="PTHR11063">
    <property type="entry name" value="GLUTAMATE SEMIALDEHYDE DEHYDROGENASE"/>
    <property type="match status" value="1"/>
</dbReference>
<proteinExistence type="inferred from homology"/>
<evidence type="ECO:0000256" key="5">
    <source>
        <dbReference type="ARBA" id="ARBA00022857"/>
    </source>
</evidence>
<protein>
    <recommendedName>
        <fullName evidence="2">glutamate-5-semialdehyde dehydrogenase</fullName>
        <ecNumber evidence="2">1.2.1.41</ecNumber>
    </recommendedName>
    <alternativeName>
        <fullName evidence="11">Glutamate-5-semialdehyde dehydrogenase</fullName>
    </alternativeName>
    <alternativeName>
        <fullName evidence="10">Glutamyl-gamma-semialdehyde dehydrogenase</fullName>
    </alternativeName>
</protein>
<dbReference type="Gene3D" id="3.40.605.10">
    <property type="entry name" value="Aldehyde Dehydrogenase, Chain A, domain 1"/>
    <property type="match status" value="1"/>
</dbReference>
<evidence type="ECO:0000256" key="8">
    <source>
        <dbReference type="ARBA" id="ARBA00059423"/>
    </source>
</evidence>
<name>A0A1J4MED6_9CRYT</name>
<comment type="catalytic activity">
    <reaction evidence="7">
        <text>L-glutamate 5-semialdehyde + phosphate + NADP(+) = L-glutamyl 5-phosphate + NADPH + H(+)</text>
        <dbReference type="Rhea" id="RHEA:19541"/>
        <dbReference type="ChEBI" id="CHEBI:15378"/>
        <dbReference type="ChEBI" id="CHEBI:43474"/>
        <dbReference type="ChEBI" id="CHEBI:57783"/>
        <dbReference type="ChEBI" id="CHEBI:58066"/>
        <dbReference type="ChEBI" id="CHEBI:58274"/>
        <dbReference type="ChEBI" id="CHEBI:58349"/>
        <dbReference type="EC" id="1.2.1.41"/>
    </reaction>
</comment>
<dbReference type="NCBIfam" id="TIGR00407">
    <property type="entry name" value="proA"/>
    <property type="match status" value="1"/>
</dbReference>
<evidence type="ECO:0000256" key="1">
    <source>
        <dbReference type="ARBA" id="ARBA00004985"/>
    </source>
</evidence>
<keyword evidence="3" id="KW-0028">Amino-acid biosynthesis</keyword>
<dbReference type="InterPro" id="IPR012134">
    <property type="entry name" value="Glu-5-SA_DH"/>
</dbReference>
<dbReference type="CDD" id="cd07079">
    <property type="entry name" value="ALDH_F18-19_ProA-GPR"/>
    <property type="match status" value="1"/>
</dbReference>
<dbReference type="SUPFAM" id="SSF53720">
    <property type="entry name" value="ALDH-like"/>
    <property type="match status" value="1"/>
</dbReference>
<organism evidence="13 14">
    <name type="scientific">Cryptosporidium andersoni</name>
    <dbReference type="NCBI Taxonomy" id="117008"/>
    <lineage>
        <taxon>Eukaryota</taxon>
        <taxon>Sar</taxon>
        <taxon>Alveolata</taxon>
        <taxon>Apicomplexa</taxon>
        <taxon>Conoidasida</taxon>
        <taxon>Coccidia</taxon>
        <taxon>Eucoccidiorida</taxon>
        <taxon>Eimeriorina</taxon>
        <taxon>Cryptosporidiidae</taxon>
        <taxon>Cryptosporidium</taxon>
    </lineage>
</organism>
<evidence type="ECO:0000313" key="13">
    <source>
        <dbReference type="EMBL" id="OII72351.1"/>
    </source>
</evidence>
<dbReference type="OrthoDB" id="1934954at2759"/>
<gene>
    <name evidence="13" type="ORF">cand_013010</name>
</gene>
<reference evidence="13 14" key="1">
    <citation type="submission" date="2016-10" db="EMBL/GenBank/DDBJ databases">
        <title>Reductive evolution of mitochondrial metabolism and differential evolution of invasion-related proteins in Cryptosporidium.</title>
        <authorList>
            <person name="Liu S."/>
            <person name="Roellig D.M."/>
            <person name="Guo Y."/>
            <person name="Li N."/>
            <person name="Frace M.A."/>
            <person name="Tang K."/>
            <person name="Zhang L."/>
            <person name="Feng Y."/>
            <person name="Xiao L."/>
        </authorList>
    </citation>
    <scope>NUCLEOTIDE SEQUENCE [LARGE SCALE GENOMIC DNA]</scope>
    <source>
        <strain evidence="13">30847</strain>
    </source>
</reference>
<evidence type="ECO:0000313" key="14">
    <source>
        <dbReference type="Proteomes" id="UP000186804"/>
    </source>
</evidence>
<dbReference type="GO" id="GO:0050661">
    <property type="term" value="F:NADP binding"/>
    <property type="evidence" value="ECO:0007669"/>
    <property type="project" value="InterPro"/>
</dbReference>
<evidence type="ECO:0000256" key="10">
    <source>
        <dbReference type="ARBA" id="ARBA00075718"/>
    </source>
</evidence>
<evidence type="ECO:0000256" key="3">
    <source>
        <dbReference type="ARBA" id="ARBA00022605"/>
    </source>
</evidence>
<dbReference type="UniPathway" id="UPA00098">
    <property type="reaction ID" value="UER00360"/>
</dbReference>
<sequence length="452" mass="49857">MSDTNVSYTNSLLTIAKKARNSGILLSSTTQQERNKILKTIIEELENRRSTILSANDKDLCLAKKNNISSVMQKRLQFGEQKLNSCIAGINDVISFEDPLGKITLAREITSNGLQLFRKTCPIGVLLIIFEARPEVGIQIASLAIKSGNALILKGGSEAHNTNSEIVEAIKAALRRVTTNNSINEDIVQIVYTHEQVQGLLKISKYIDLVIPRGSGQLVNIVKQNTSIPVMGHAEGVCMVYVDKDYDDEKALDIVIDSKTDYPAACNAMETLLVHKSIISSFLPLLSKRLEEKNFGVTFYADDHCINFLPKDKTKSVTEDLLSHEFSGLSMCVLSVSNIEEAIKHINEYGSHHTDAIVTSNQENAELFANKIDSADVFINCSTRFADGFRFGFGAEIGISTGRIHARGPVGLEGLLTYKYILRGNGQTVGQYSQGLFQYTRNEINISNNQIC</sequence>
<dbReference type="VEuPathDB" id="CryptoDB:cand_013010"/>
<dbReference type="Gene3D" id="3.40.309.10">
    <property type="entry name" value="Aldehyde Dehydrogenase, Chain A, domain 2"/>
    <property type="match status" value="1"/>
</dbReference>
<dbReference type="PIRSF" id="PIRSF000151">
    <property type="entry name" value="GPR"/>
    <property type="match status" value="1"/>
</dbReference>
<dbReference type="InterPro" id="IPR000965">
    <property type="entry name" value="GPR_dom"/>
</dbReference>
<evidence type="ECO:0000256" key="6">
    <source>
        <dbReference type="ARBA" id="ARBA00023002"/>
    </source>
</evidence>
<dbReference type="AlphaFoldDB" id="A0A1J4MED6"/>
<evidence type="ECO:0000256" key="7">
    <source>
        <dbReference type="ARBA" id="ARBA00049024"/>
    </source>
</evidence>
<dbReference type="InterPro" id="IPR020593">
    <property type="entry name" value="G-glutamylP_reductase_CS"/>
</dbReference>
<dbReference type="PROSITE" id="PS01223">
    <property type="entry name" value="PROA"/>
    <property type="match status" value="1"/>
</dbReference>